<sequence length="104" mass="11842">MKSIDDIVSGFHNTLAILESEEVEVVGGRGVGRAACRALPYEEFSPIPLEDHSRLLFSFKNEFDKRKIMRESPWNFDRALLLLGAKYGWVDPSILPLDSPCFWV</sequence>
<evidence type="ECO:0000313" key="1">
    <source>
        <dbReference type="EMBL" id="KAI5342865.1"/>
    </source>
</evidence>
<gene>
    <name evidence="1" type="ORF">L3X38_010741</name>
</gene>
<proteinExistence type="predicted"/>
<organism evidence="1 2">
    <name type="scientific">Prunus dulcis</name>
    <name type="common">Almond</name>
    <name type="synonym">Amygdalus dulcis</name>
    <dbReference type="NCBI Taxonomy" id="3755"/>
    <lineage>
        <taxon>Eukaryota</taxon>
        <taxon>Viridiplantae</taxon>
        <taxon>Streptophyta</taxon>
        <taxon>Embryophyta</taxon>
        <taxon>Tracheophyta</taxon>
        <taxon>Spermatophyta</taxon>
        <taxon>Magnoliopsida</taxon>
        <taxon>eudicotyledons</taxon>
        <taxon>Gunneridae</taxon>
        <taxon>Pentapetalae</taxon>
        <taxon>rosids</taxon>
        <taxon>fabids</taxon>
        <taxon>Rosales</taxon>
        <taxon>Rosaceae</taxon>
        <taxon>Amygdaloideae</taxon>
        <taxon>Amygdaleae</taxon>
        <taxon>Prunus</taxon>
    </lineage>
</organism>
<accession>A0AAD4ZEC4</accession>
<keyword evidence="2" id="KW-1185">Reference proteome</keyword>
<dbReference type="Proteomes" id="UP001054821">
    <property type="component" value="Chromosome 2"/>
</dbReference>
<dbReference type="EMBL" id="JAJFAZ020000002">
    <property type="protein sequence ID" value="KAI5342865.1"/>
    <property type="molecule type" value="Genomic_DNA"/>
</dbReference>
<reference evidence="1 2" key="1">
    <citation type="journal article" date="2022" name="G3 (Bethesda)">
        <title>Whole-genome sequence and methylome profiling of the almond [Prunus dulcis (Mill.) D.A. Webb] cultivar 'Nonpareil'.</title>
        <authorList>
            <person name="D'Amico-Willman K.M."/>
            <person name="Ouma W.Z."/>
            <person name="Meulia T."/>
            <person name="Sideli G.M."/>
            <person name="Gradziel T.M."/>
            <person name="Fresnedo-Ramirez J."/>
        </authorList>
    </citation>
    <scope>NUCLEOTIDE SEQUENCE [LARGE SCALE GENOMIC DNA]</scope>
    <source>
        <strain evidence="1">Clone GOH B32 T37-40</strain>
    </source>
</reference>
<comment type="caution">
    <text evidence="1">The sequence shown here is derived from an EMBL/GenBank/DDBJ whole genome shotgun (WGS) entry which is preliminary data.</text>
</comment>
<name>A0AAD4ZEC4_PRUDU</name>
<evidence type="ECO:0000313" key="2">
    <source>
        <dbReference type="Proteomes" id="UP001054821"/>
    </source>
</evidence>
<dbReference type="AlphaFoldDB" id="A0AAD4ZEC4"/>
<protein>
    <submittedName>
        <fullName evidence="1">Uncharacterized protein</fullName>
    </submittedName>
</protein>